<reference evidence="1 2" key="1">
    <citation type="journal article" date="2013" name="Curr. Biol.">
        <title>The Genome of the Foraminiferan Reticulomyxa filosa.</title>
        <authorList>
            <person name="Glockner G."/>
            <person name="Hulsmann N."/>
            <person name="Schleicher M."/>
            <person name="Noegel A.A."/>
            <person name="Eichinger L."/>
            <person name="Gallinger C."/>
            <person name="Pawlowski J."/>
            <person name="Sierra R."/>
            <person name="Euteneuer U."/>
            <person name="Pillet L."/>
            <person name="Moustafa A."/>
            <person name="Platzer M."/>
            <person name="Groth M."/>
            <person name="Szafranski K."/>
            <person name="Schliwa M."/>
        </authorList>
    </citation>
    <scope>NUCLEOTIDE SEQUENCE [LARGE SCALE GENOMIC DNA]</scope>
</reference>
<evidence type="ECO:0000313" key="2">
    <source>
        <dbReference type="Proteomes" id="UP000023152"/>
    </source>
</evidence>
<dbReference type="Proteomes" id="UP000023152">
    <property type="component" value="Unassembled WGS sequence"/>
</dbReference>
<proteinExistence type="predicted"/>
<name>X6NZW3_RETFI</name>
<dbReference type="AlphaFoldDB" id="X6NZW3"/>
<organism evidence="1 2">
    <name type="scientific">Reticulomyxa filosa</name>
    <dbReference type="NCBI Taxonomy" id="46433"/>
    <lineage>
        <taxon>Eukaryota</taxon>
        <taxon>Sar</taxon>
        <taxon>Rhizaria</taxon>
        <taxon>Retaria</taxon>
        <taxon>Foraminifera</taxon>
        <taxon>Monothalamids</taxon>
        <taxon>Reticulomyxidae</taxon>
        <taxon>Reticulomyxa</taxon>
    </lineage>
</organism>
<keyword evidence="2" id="KW-1185">Reference proteome</keyword>
<comment type="caution">
    <text evidence="1">The sequence shown here is derived from an EMBL/GenBank/DDBJ whole genome shotgun (WGS) entry which is preliminary data.</text>
</comment>
<sequence length="180" mass="20933">MYQYISQIFNIINAEDLSTTASSTPSVQKKALETELETTISPKISNLSVSAKQVDLYLRELFRLSNKSENVDRKLCLEDVETIVVNKLYHCRNAFEWLFEVASCLTFQKDIVYLSIEKMSTNDKQANEHKSNDEVTTVMNLKKHVFEIVLKYMFYCVARPQYMLHNNNAFFISNLHIQIS</sequence>
<gene>
    <name evidence="1" type="ORF">RFI_05591</name>
</gene>
<evidence type="ECO:0000313" key="1">
    <source>
        <dbReference type="EMBL" id="ETO31526.1"/>
    </source>
</evidence>
<dbReference type="EMBL" id="ASPP01004865">
    <property type="protein sequence ID" value="ETO31526.1"/>
    <property type="molecule type" value="Genomic_DNA"/>
</dbReference>
<accession>X6NZW3</accession>
<protein>
    <submittedName>
        <fullName evidence="1">Uncharacterized protein</fullName>
    </submittedName>
</protein>